<dbReference type="AlphaFoldDB" id="X7Z1A0"/>
<evidence type="ECO:0000313" key="3">
    <source>
        <dbReference type="Proteomes" id="UP000020561"/>
    </source>
</evidence>
<dbReference type="EMBL" id="JAOA01000009">
    <property type="protein sequence ID" value="EUA12420.1"/>
    <property type="molecule type" value="Genomic_DNA"/>
</dbReference>
<proteinExistence type="predicted"/>
<feature type="region of interest" description="Disordered" evidence="1">
    <location>
        <begin position="31"/>
        <end position="51"/>
    </location>
</feature>
<dbReference type="Proteomes" id="UP000020561">
    <property type="component" value="Unassembled WGS sequence"/>
</dbReference>
<gene>
    <name evidence="2" type="ORF">I545_5119</name>
</gene>
<evidence type="ECO:0000313" key="2">
    <source>
        <dbReference type="EMBL" id="EUA12420.1"/>
    </source>
</evidence>
<evidence type="ECO:0000256" key="1">
    <source>
        <dbReference type="SAM" id="MobiDB-lite"/>
    </source>
</evidence>
<organism evidence="2 3">
    <name type="scientific">Mycobacterium kansasii 662</name>
    <dbReference type="NCBI Taxonomy" id="1299326"/>
    <lineage>
        <taxon>Bacteria</taxon>
        <taxon>Bacillati</taxon>
        <taxon>Actinomycetota</taxon>
        <taxon>Actinomycetes</taxon>
        <taxon>Mycobacteriales</taxon>
        <taxon>Mycobacteriaceae</taxon>
        <taxon>Mycobacterium</taxon>
    </lineage>
</organism>
<comment type="caution">
    <text evidence="2">The sequence shown here is derived from an EMBL/GenBank/DDBJ whole genome shotgun (WGS) entry which is preliminary data.</text>
</comment>
<protein>
    <submittedName>
        <fullName evidence="2">Uncharacterized protein</fullName>
    </submittedName>
</protein>
<accession>X7Z1A0</accession>
<sequence length="51" mass="5250">MIGSGTVAALDYSVLLRLTVGHRRPVLPFEVRGPGQAARGSRATIAGDSDG</sequence>
<name>X7Z1A0_MYCKA</name>
<reference evidence="2 3" key="1">
    <citation type="submission" date="2013-12" db="EMBL/GenBank/DDBJ databases">
        <authorList>
            <person name="Brown-Elliot B."/>
            <person name="Wallace R."/>
            <person name="Lenaerts A."/>
            <person name="Ordway D."/>
            <person name="DeGroote M.A."/>
            <person name="Parker T."/>
            <person name="Sizemore C."/>
            <person name="Tallon L.J."/>
            <person name="Sadzewicz L.K."/>
            <person name="Sengamalay N."/>
            <person name="Fraser C.M."/>
            <person name="Hine E."/>
            <person name="Shefchek K.A."/>
            <person name="Das S.P."/>
            <person name="Tettelin H."/>
        </authorList>
    </citation>
    <scope>NUCLEOTIDE SEQUENCE [LARGE SCALE GENOMIC DNA]</scope>
    <source>
        <strain evidence="2 3">662</strain>
    </source>
</reference>